<evidence type="ECO:0000313" key="1">
    <source>
        <dbReference type="EMBL" id="EFY09449.1"/>
    </source>
</evidence>
<organism evidence="1 2">
    <name type="scientific">Erysipelothrix rhusiopathiae ATCC 19414</name>
    <dbReference type="NCBI Taxonomy" id="525280"/>
    <lineage>
        <taxon>Bacteria</taxon>
        <taxon>Bacillati</taxon>
        <taxon>Bacillota</taxon>
        <taxon>Erysipelotrichia</taxon>
        <taxon>Erysipelotrichales</taxon>
        <taxon>Erysipelotrichaceae</taxon>
        <taxon>Erysipelothrix</taxon>
    </lineage>
</organism>
<accession>E7FTW0</accession>
<dbReference type="AlphaFoldDB" id="E7FTW0"/>
<proteinExistence type="predicted"/>
<reference evidence="1" key="1">
    <citation type="submission" date="2011-01" db="EMBL/GenBank/DDBJ databases">
        <authorList>
            <person name="Muzny D."/>
            <person name="Qin X."/>
            <person name="Buhay C."/>
            <person name="Dugan-Rocha S."/>
            <person name="Ding Y."/>
            <person name="Chen G."/>
            <person name="Hawes A."/>
            <person name="Holder M."/>
            <person name="Jhangiani S."/>
            <person name="Johnson A."/>
            <person name="Khan Z."/>
            <person name="Li Z."/>
            <person name="Liu W."/>
            <person name="Liu X."/>
            <person name="Perez L."/>
            <person name="Shen H."/>
            <person name="Wang Q."/>
            <person name="Watt J."/>
            <person name="Xi L."/>
            <person name="Xin Y."/>
            <person name="Zhou J."/>
            <person name="Deng J."/>
            <person name="Jiang H."/>
            <person name="Liu Y."/>
            <person name="Qu J."/>
            <person name="Song X.-Z."/>
            <person name="Zhang L."/>
            <person name="Villasana D."/>
            <person name="Johnson A."/>
            <person name="Liu J."/>
            <person name="Liyanage D."/>
            <person name="Lorensuhewa L."/>
            <person name="Robinson T."/>
            <person name="Song A."/>
            <person name="Song B.-B."/>
            <person name="Dinh H."/>
            <person name="Thornton R."/>
            <person name="Coyle M."/>
            <person name="Francisco L."/>
            <person name="Jackson L."/>
            <person name="Javaid M."/>
            <person name="Korchina V."/>
            <person name="Kovar C."/>
            <person name="Mata R."/>
            <person name="Mathew T."/>
            <person name="Ngo R."/>
            <person name="Nguyen L."/>
            <person name="Nguyen N."/>
            <person name="Okwuonu G."/>
            <person name="Ongeri F."/>
            <person name="Pham C."/>
            <person name="Simmons D."/>
            <person name="Wilczek-Boney K."/>
            <person name="Hale W."/>
            <person name="Jakkamsetti A."/>
            <person name="Pham P."/>
            <person name="Ruth R."/>
            <person name="San Lucas F."/>
            <person name="Warren J."/>
            <person name="Zhang J."/>
            <person name="Zhao Z."/>
            <person name="Zhou C."/>
            <person name="Zhu D."/>
            <person name="Lee S."/>
            <person name="Bess C."/>
            <person name="Blankenburg K."/>
            <person name="Forbes L."/>
            <person name="Fu Q."/>
            <person name="Gubbala S."/>
            <person name="Hirani K."/>
            <person name="Jayaseelan J.C."/>
            <person name="Lara F."/>
            <person name="Munidasa M."/>
            <person name="Palculict T."/>
            <person name="Patil S."/>
            <person name="Pu L.-L."/>
            <person name="Saada N."/>
            <person name="Tang L."/>
            <person name="Weissenberger G."/>
            <person name="Zhu Y."/>
            <person name="Hemphill L."/>
            <person name="Shang Y."/>
            <person name="Youmans B."/>
            <person name="Ayvaz T."/>
            <person name="Ross M."/>
            <person name="Santibanez J."/>
            <person name="Aqrawi P."/>
            <person name="Gross S."/>
            <person name="Joshi V."/>
            <person name="Fowler G."/>
            <person name="Nazareth L."/>
            <person name="Reid J."/>
            <person name="Worley K."/>
            <person name="Petrosino J."/>
            <person name="Highlander S."/>
            <person name="Gibbs R."/>
        </authorList>
    </citation>
    <scope>NUCLEOTIDE SEQUENCE [LARGE SCALE GENOMIC DNA]</scope>
    <source>
        <strain evidence="1">ATCC 19414</strain>
    </source>
</reference>
<comment type="caution">
    <text evidence="1">The sequence shown here is derived from an EMBL/GenBank/DDBJ whole genome shotgun (WGS) entry which is preliminary data.</text>
</comment>
<keyword evidence="2" id="KW-1185">Reference proteome</keyword>
<sequence>MRTQKNRRMIMRKAFCVSVFLIFTMVLGSIVDLSVQANEAAGPTDYNCYYYGFDGRANRRRAIVSSVVDKETYSPSGIEWDYSSLKGLNMFFSIHNSRTGKEQREVLFMNHDSGCFTITNTNTKRGTQYDLRARRQNIWDSGYTQVSGSWRP</sequence>
<dbReference type="STRING" id="1648.A2I91_05965"/>
<protein>
    <submittedName>
        <fullName evidence="1">Uncharacterized protein</fullName>
    </submittedName>
</protein>
<evidence type="ECO:0000313" key="2">
    <source>
        <dbReference type="Proteomes" id="UP000003028"/>
    </source>
</evidence>
<name>E7FTW0_ERYRH</name>
<dbReference type="Proteomes" id="UP000003028">
    <property type="component" value="Unassembled WGS sequence"/>
</dbReference>
<gene>
    <name evidence="1" type="ORF">HMPREF0357_10244</name>
</gene>
<dbReference type="EMBL" id="ACLK02000001">
    <property type="protein sequence ID" value="EFY09449.1"/>
    <property type="molecule type" value="Genomic_DNA"/>
</dbReference>